<comment type="caution">
    <text evidence="2">The sequence shown here is derived from an EMBL/GenBank/DDBJ whole genome shotgun (WGS) entry which is preliminary data.</text>
</comment>
<dbReference type="Proteomes" id="UP000284892">
    <property type="component" value="Unassembled WGS sequence"/>
</dbReference>
<feature type="transmembrane region" description="Helical" evidence="1">
    <location>
        <begin position="68"/>
        <end position="92"/>
    </location>
</feature>
<feature type="transmembrane region" description="Helical" evidence="1">
    <location>
        <begin position="99"/>
        <end position="119"/>
    </location>
</feature>
<keyword evidence="3" id="KW-1185">Reference proteome</keyword>
<keyword evidence="1" id="KW-0472">Membrane</keyword>
<keyword evidence="1" id="KW-0812">Transmembrane</keyword>
<evidence type="ECO:0000256" key="1">
    <source>
        <dbReference type="SAM" id="Phobius"/>
    </source>
</evidence>
<dbReference type="EMBL" id="RAQJ01000002">
    <property type="protein sequence ID" value="RKE95318.1"/>
    <property type="molecule type" value="Genomic_DNA"/>
</dbReference>
<feature type="transmembrane region" description="Helical" evidence="1">
    <location>
        <begin position="28"/>
        <end position="48"/>
    </location>
</feature>
<sequence>MIKQKQKSTNRESKFLEDVKIEYKNKNIIFGTLIGIVIATTPYLFTFYESVPDEQVWNTFLFTYNSLYYESVYVLAWTLSNKLIPLFLIFIWFFTNRHWWYHTLLVPIAMYIYQIIVILNDDMQFADTNQLFYLLPVMAIVIPSIYLIRAKMFNKLNDADKTMQELEEEFMIKPKGVWGTIKQYF</sequence>
<reference evidence="2 3" key="1">
    <citation type="submission" date="2018-09" db="EMBL/GenBank/DDBJ databases">
        <title>Genomic Encyclopedia of Archaeal and Bacterial Type Strains, Phase II (KMG-II): from individual species to whole genera.</title>
        <authorList>
            <person name="Goeker M."/>
        </authorList>
    </citation>
    <scope>NUCLEOTIDE SEQUENCE [LARGE SCALE GENOMIC DNA]</scope>
    <source>
        <strain evidence="2 3">DSM 26283</strain>
    </source>
</reference>
<protein>
    <submittedName>
        <fullName evidence="2">Uncharacterized protein</fullName>
    </submittedName>
</protein>
<feature type="transmembrane region" description="Helical" evidence="1">
    <location>
        <begin position="131"/>
        <end position="148"/>
    </location>
</feature>
<name>A0A420DM94_9FLAO</name>
<dbReference type="RefSeq" id="WP_245977205.1">
    <property type="nucleotide sequence ID" value="NZ_RAQJ01000002.1"/>
</dbReference>
<dbReference type="AlphaFoldDB" id="A0A420DM94"/>
<gene>
    <name evidence="2" type="ORF">BXY80_1505</name>
</gene>
<accession>A0A420DM94</accession>
<evidence type="ECO:0000313" key="3">
    <source>
        <dbReference type="Proteomes" id="UP000284892"/>
    </source>
</evidence>
<proteinExistence type="predicted"/>
<keyword evidence="1" id="KW-1133">Transmembrane helix</keyword>
<organism evidence="2 3">
    <name type="scientific">Ichthyenterobacterium magnum</name>
    <dbReference type="NCBI Taxonomy" id="1230530"/>
    <lineage>
        <taxon>Bacteria</taxon>
        <taxon>Pseudomonadati</taxon>
        <taxon>Bacteroidota</taxon>
        <taxon>Flavobacteriia</taxon>
        <taxon>Flavobacteriales</taxon>
        <taxon>Flavobacteriaceae</taxon>
        <taxon>Ichthyenterobacterium</taxon>
    </lineage>
</organism>
<evidence type="ECO:0000313" key="2">
    <source>
        <dbReference type="EMBL" id="RKE95318.1"/>
    </source>
</evidence>